<keyword evidence="2" id="KW-0813">Transport</keyword>
<evidence type="ECO:0000256" key="3">
    <source>
        <dbReference type="ARBA" id="ARBA00022475"/>
    </source>
</evidence>
<dbReference type="EMBL" id="AUND01000038">
    <property type="protein sequence ID" value="KEO51513.1"/>
    <property type="molecule type" value="Genomic_DNA"/>
</dbReference>
<evidence type="ECO:0000256" key="4">
    <source>
        <dbReference type="ARBA" id="ARBA00022519"/>
    </source>
</evidence>
<reference evidence="7 8" key="1">
    <citation type="submission" date="2013-07" db="EMBL/GenBank/DDBJ databases">
        <title>Thioclava pacifica DSM 10166 Genome Sequencing.</title>
        <authorList>
            <person name="Lai Q."/>
            <person name="Shao Z."/>
        </authorList>
    </citation>
    <scope>NUCLEOTIDE SEQUENCE [LARGE SCALE GENOMIC DNA]</scope>
    <source>
        <strain evidence="7 8">DSM 10166</strain>
    </source>
</reference>
<dbReference type="AlphaFoldDB" id="A0A074J7E6"/>
<dbReference type="PANTHER" id="PTHR30024">
    <property type="entry name" value="ALIPHATIC SULFONATES-BINDING PROTEIN-RELATED"/>
    <property type="match status" value="1"/>
</dbReference>
<keyword evidence="5" id="KW-0472">Membrane</keyword>
<comment type="subcellular location">
    <subcellularLocation>
        <location evidence="1">Endomembrane system</location>
    </subcellularLocation>
</comment>
<evidence type="ECO:0000256" key="5">
    <source>
        <dbReference type="ARBA" id="ARBA00023136"/>
    </source>
</evidence>
<evidence type="ECO:0000256" key="1">
    <source>
        <dbReference type="ARBA" id="ARBA00004308"/>
    </source>
</evidence>
<keyword evidence="3" id="KW-1003">Cell membrane</keyword>
<proteinExistence type="predicted"/>
<dbReference type="eggNOG" id="COG0715">
    <property type="taxonomic scope" value="Bacteria"/>
</dbReference>
<dbReference type="CDD" id="cd13553">
    <property type="entry name" value="PBP2_NrtA_CpmA_like"/>
    <property type="match status" value="1"/>
</dbReference>
<evidence type="ECO:0000313" key="7">
    <source>
        <dbReference type="EMBL" id="KEO51513.1"/>
    </source>
</evidence>
<dbReference type="PANTHER" id="PTHR30024:SF43">
    <property type="entry name" value="BLL4572 PROTEIN"/>
    <property type="match status" value="1"/>
</dbReference>
<evidence type="ECO:0000256" key="2">
    <source>
        <dbReference type="ARBA" id="ARBA00022448"/>
    </source>
</evidence>
<evidence type="ECO:0000256" key="6">
    <source>
        <dbReference type="SAM" id="SignalP"/>
    </source>
</evidence>
<feature type="chain" id="PRO_5001694573" evidence="6">
    <location>
        <begin position="21"/>
        <end position="453"/>
    </location>
</feature>
<accession>A0A074J7E6</accession>
<protein>
    <submittedName>
        <fullName evidence="7">Nitrate ABC transporter substrate-binding protein</fullName>
    </submittedName>
</protein>
<dbReference type="STRING" id="1353537.TP2_11505"/>
<keyword evidence="4" id="KW-0997">Cell inner membrane</keyword>
<comment type="caution">
    <text evidence="7">The sequence shown here is derived from an EMBL/GenBank/DDBJ whole genome shotgun (WGS) entry which is preliminary data.</text>
</comment>
<dbReference type="Gene3D" id="3.40.190.10">
    <property type="entry name" value="Periplasmic binding protein-like II"/>
    <property type="match status" value="2"/>
</dbReference>
<organism evidence="7 8">
    <name type="scientific">Thioclava pacifica DSM 10166</name>
    <dbReference type="NCBI Taxonomy" id="1353537"/>
    <lineage>
        <taxon>Bacteria</taxon>
        <taxon>Pseudomonadati</taxon>
        <taxon>Pseudomonadota</taxon>
        <taxon>Alphaproteobacteria</taxon>
        <taxon>Rhodobacterales</taxon>
        <taxon>Paracoccaceae</taxon>
        <taxon>Thioclava</taxon>
    </lineage>
</organism>
<evidence type="ECO:0000313" key="8">
    <source>
        <dbReference type="Proteomes" id="UP000027432"/>
    </source>
</evidence>
<dbReference type="RefSeq" id="WP_038078883.1">
    <property type="nucleotide sequence ID" value="NZ_AUND01000038.1"/>
</dbReference>
<dbReference type="InterPro" id="IPR044527">
    <property type="entry name" value="NrtA/CpmA_ABC-bd_dom"/>
</dbReference>
<dbReference type="SUPFAM" id="SSF53850">
    <property type="entry name" value="Periplasmic binding protein-like II"/>
    <property type="match status" value="1"/>
</dbReference>
<feature type="signal peptide" evidence="6">
    <location>
        <begin position="1"/>
        <end position="20"/>
    </location>
</feature>
<dbReference type="OrthoDB" id="570524at2"/>
<keyword evidence="8" id="KW-1185">Reference proteome</keyword>
<dbReference type="Pfam" id="PF13379">
    <property type="entry name" value="NMT1_2"/>
    <property type="match status" value="1"/>
</dbReference>
<dbReference type="Proteomes" id="UP000027432">
    <property type="component" value="Unassembled WGS sequence"/>
</dbReference>
<gene>
    <name evidence="7" type="ORF">TP2_11505</name>
</gene>
<keyword evidence="6" id="KW-0732">Signal</keyword>
<name>A0A074J7E6_9RHOB</name>
<sequence length="453" mass="49934">MKKLLAAIATTTILSAPAFAEMLDVEKDELKFGFIKLTDMAPLAVAYEKGYFEDEGLFVTLEPQANWKVLLDRVIDGELDGAHMLAGQPLAATIGFGTKAHVITPFSMDLNGNGITVSNEVWAEMKKNIPVDAEGKPVHPISASALKPVVESYRAAGKPFNMGMVFPVSTHNYELRYWLAAGGLEPGYYSPDDVSGQIGADVLLSVTPPPQMPATLEAGTIYGYCVGEPWNQQAVFKGIGVPVITDYEIWKNNPEKVFGITAEFAEENPNTTLAITKALIRAAMWLDENDNANRPEAVEILAKSEYVGADAEVIANSMTGTFEYEKGDKRDVPDFNVFFRYYATYPYYSDAVWYLSQMRRWGQIAESQPDSWYDEVAKSVYKPEIYLKAAQMLVEEGIADKADFPWNTDGYREPTADIIDGVEYNGRTPNAYIDSLPIGLKSGQTVVGNKVEG</sequence>
<dbReference type="GO" id="GO:0012505">
    <property type="term" value="C:endomembrane system"/>
    <property type="evidence" value="ECO:0007669"/>
    <property type="project" value="UniProtKB-SubCell"/>
</dbReference>